<keyword evidence="1" id="KW-1133">Transmembrane helix</keyword>
<accession>A0A840P0L9</accession>
<dbReference type="RefSeq" id="WP_185048266.1">
    <property type="nucleotide sequence ID" value="NZ_BAABIX010000022.1"/>
</dbReference>
<comment type="caution">
    <text evidence="2">The sequence shown here is derived from an EMBL/GenBank/DDBJ whole genome shotgun (WGS) entry which is preliminary data.</text>
</comment>
<dbReference type="Proteomes" id="UP000578449">
    <property type="component" value="Unassembled WGS sequence"/>
</dbReference>
<gene>
    <name evidence="2" type="ORF">HNP84_001147</name>
</gene>
<feature type="transmembrane region" description="Helical" evidence="1">
    <location>
        <begin position="117"/>
        <end position="146"/>
    </location>
</feature>
<keyword evidence="3" id="KW-1185">Reference proteome</keyword>
<protein>
    <submittedName>
        <fullName evidence="2">Uncharacterized protein</fullName>
    </submittedName>
</protein>
<name>A0A840P0L9_9ACTN</name>
<sequence>MTSGLGTHVTAGADVRALERRYRRLLLAYPPGYRAAHGEELIGTLLETAAPGRATPPLAEAVALVHGGLRARAERAATGPAWADGLHLGVTVLVVAGFAALLPYAGSIPVWTGLAGLATLAVLNGWAVAALPLMVLVAARVGAIALGRPWPDGTLLPVFPDAPWGEGPALYQGGGPVAPVAAWALAFLGLAVLAARRVPLRRRSWRWWLLAPPLAPAAQDPLLLNADPTRTPARLLAEVALLLLAVWACHVTGDPRWSLAAAVYVLAKCAELAENLPYAGPRELAHLALLAFPAAAAAVLAHRTRRHDTL</sequence>
<feature type="transmembrane region" description="Helical" evidence="1">
    <location>
        <begin position="85"/>
        <end position="105"/>
    </location>
</feature>
<feature type="transmembrane region" description="Helical" evidence="1">
    <location>
        <begin position="177"/>
        <end position="195"/>
    </location>
</feature>
<organism evidence="2 3">
    <name type="scientific">Thermocatellispora tengchongensis</name>
    <dbReference type="NCBI Taxonomy" id="1073253"/>
    <lineage>
        <taxon>Bacteria</taxon>
        <taxon>Bacillati</taxon>
        <taxon>Actinomycetota</taxon>
        <taxon>Actinomycetes</taxon>
        <taxon>Streptosporangiales</taxon>
        <taxon>Streptosporangiaceae</taxon>
        <taxon>Thermocatellispora</taxon>
    </lineage>
</organism>
<dbReference type="EMBL" id="JACHGN010000002">
    <property type="protein sequence ID" value="MBB5131441.1"/>
    <property type="molecule type" value="Genomic_DNA"/>
</dbReference>
<evidence type="ECO:0000313" key="2">
    <source>
        <dbReference type="EMBL" id="MBB5131441.1"/>
    </source>
</evidence>
<keyword evidence="1" id="KW-0472">Membrane</keyword>
<keyword evidence="1" id="KW-0812">Transmembrane</keyword>
<evidence type="ECO:0000313" key="3">
    <source>
        <dbReference type="Proteomes" id="UP000578449"/>
    </source>
</evidence>
<dbReference type="AlphaFoldDB" id="A0A840P0L9"/>
<evidence type="ECO:0000256" key="1">
    <source>
        <dbReference type="SAM" id="Phobius"/>
    </source>
</evidence>
<reference evidence="2 3" key="1">
    <citation type="submission" date="2020-08" db="EMBL/GenBank/DDBJ databases">
        <title>Genomic Encyclopedia of Type Strains, Phase IV (KMG-IV): sequencing the most valuable type-strain genomes for metagenomic binning, comparative biology and taxonomic classification.</title>
        <authorList>
            <person name="Goeker M."/>
        </authorList>
    </citation>
    <scope>NUCLEOTIDE SEQUENCE [LARGE SCALE GENOMIC DNA]</scope>
    <source>
        <strain evidence="2 3">DSM 45615</strain>
    </source>
</reference>
<proteinExistence type="predicted"/>